<dbReference type="InterPro" id="IPR045079">
    <property type="entry name" value="Oxoprolinase-like"/>
</dbReference>
<dbReference type="KEGG" id="fwa:DCMF_09690"/>
<protein>
    <submittedName>
        <fullName evidence="2">5-oxoprolinase</fullName>
    </submittedName>
</protein>
<sequence length="575" mass="62308">MAKVDPFTRENITQGLIAAAEEMFLTWGRTSQSTIIYEVLDYACGLTDAKGNLIGQANGVTGFLGANTYSVISVLEKFGVENLKPGDIILTNDPFTGSGTHLCDVSAVLPIFYEGEVVAFAANKGHWNEIGGKNLGSWSTNATEIYQEGLQFPIIKIYDEGKLNEAVRDMIGANCRTPDMTLGDLYAQTASLRIAEQRVLELFEKHGKEAVLESMETYLENGRKLALQELAKMPKGTFEAESYIDANANGYDDVYIRAKVTISDDCFEIDLTGSGEQIAAPINCTKFGAASAGRIIFHALVNPDAEPNEGFYSPIKVIAPAGSVFAAVRPAPVSTNWEALAHITDLVSKALAPVMPDRVCAGQFLSIIGTILAGIEDDTKQPFVLCEPQAGGWGAGYNKDGESGLVAIDDGETFMIPAEVAEYRYPIIVEQYAFNLQGGAGKFRGGFGLIRDYRLLNSSAELTTIVSKHKYPAWGFAGGKDGSPNVVEIHYADGAEPLRGATFSNYVMHKGDLVRFISGTGGGYGNPLERPAEKVLQDVKDEFITCAIAEKDYGVVVDPETRQIHWERTQQLRGK</sequence>
<organism evidence="2 3">
    <name type="scientific">Formimonas warabiya</name>
    <dbReference type="NCBI Taxonomy" id="1761012"/>
    <lineage>
        <taxon>Bacteria</taxon>
        <taxon>Bacillati</taxon>
        <taxon>Bacillota</taxon>
        <taxon>Clostridia</taxon>
        <taxon>Eubacteriales</taxon>
        <taxon>Peptococcaceae</taxon>
        <taxon>Candidatus Formimonas</taxon>
    </lineage>
</organism>
<dbReference type="GO" id="GO:0005829">
    <property type="term" value="C:cytosol"/>
    <property type="evidence" value="ECO:0007669"/>
    <property type="project" value="TreeGrafter"/>
</dbReference>
<evidence type="ECO:0000259" key="1">
    <source>
        <dbReference type="Pfam" id="PF02538"/>
    </source>
</evidence>
<dbReference type="PANTHER" id="PTHR11365">
    <property type="entry name" value="5-OXOPROLINASE RELATED"/>
    <property type="match status" value="1"/>
</dbReference>
<dbReference type="Proteomes" id="UP000323521">
    <property type="component" value="Chromosome"/>
</dbReference>
<evidence type="ECO:0000313" key="3">
    <source>
        <dbReference type="Proteomes" id="UP000323521"/>
    </source>
</evidence>
<dbReference type="InterPro" id="IPR003692">
    <property type="entry name" value="Hydantoinase_B"/>
</dbReference>
<gene>
    <name evidence="2" type="ORF">DCMF_09690</name>
</gene>
<name>A0A3G1L1K3_FORW1</name>
<keyword evidence="3" id="KW-1185">Reference proteome</keyword>
<dbReference type="GO" id="GO:0006749">
    <property type="term" value="P:glutathione metabolic process"/>
    <property type="evidence" value="ECO:0007669"/>
    <property type="project" value="TreeGrafter"/>
</dbReference>
<accession>A0A3G1L1K3</accession>
<dbReference type="PANTHER" id="PTHR11365:SF23">
    <property type="entry name" value="HYPOTHETICAL 5-OXOPROLINASE (EUROFUNG)-RELATED"/>
    <property type="match status" value="1"/>
</dbReference>
<dbReference type="EMBL" id="CP017634">
    <property type="protein sequence ID" value="ATW28499.1"/>
    <property type="molecule type" value="Genomic_DNA"/>
</dbReference>
<dbReference type="Pfam" id="PF02538">
    <property type="entry name" value="Hydantoinase_B"/>
    <property type="match status" value="1"/>
</dbReference>
<dbReference type="AlphaFoldDB" id="A0A3G1L1K3"/>
<evidence type="ECO:0000313" key="2">
    <source>
        <dbReference type="EMBL" id="ATW28499.1"/>
    </source>
</evidence>
<dbReference type="OrthoDB" id="102473at2"/>
<reference evidence="2 3" key="1">
    <citation type="submission" date="2016-10" db="EMBL/GenBank/DDBJ databases">
        <title>Complete Genome Sequence of Peptococcaceae strain DCMF.</title>
        <authorList>
            <person name="Edwards R.J."/>
            <person name="Holland S.I."/>
            <person name="Deshpande N.P."/>
            <person name="Wong Y.K."/>
            <person name="Ertan H."/>
            <person name="Manefield M."/>
            <person name="Russell T.L."/>
            <person name="Lee M.J."/>
        </authorList>
    </citation>
    <scope>NUCLEOTIDE SEQUENCE [LARGE SCALE GENOMIC DNA]</scope>
    <source>
        <strain evidence="2 3">DCMF</strain>
    </source>
</reference>
<proteinExistence type="predicted"/>
<dbReference type="GO" id="GO:0017168">
    <property type="term" value="F:5-oxoprolinase (ATP-hydrolyzing) activity"/>
    <property type="evidence" value="ECO:0007669"/>
    <property type="project" value="TreeGrafter"/>
</dbReference>
<feature type="domain" description="Hydantoinase B/oxoprolinase" evidence="1">
    <location>
        <begin position="5"/>
        <end position="527"/>
    </location>
</feature>
<dbReference type="RefSeq" id="WP_148134252.1">
    <property type="nucleotide sequence ID" value="NZ_CP017634.1"/>
</dbReference>